<reference evidence="1" key="1">
    <citation type="submission" date="2020-02" db="EMBL/GenBank/DDBJ databases">
        <authorList>
            <person name="Palmer J.M."/>
        </authorList>
    </citation>
    <scope>NUCLEOTIDE SEQUENCE</scope>
    <source>
        <strain evidence="1">EPUS1.4</strain>
        <tissue evidence="1">Thallus</tissue>
    </source>
</reference>
<name>A0A8H7AJZ1_9EURO</name>
<evidence type="ECO:0000313" key="1">
    <source>
        <dbReference type="EMBL" id="KAF7510518.1"/>
    </source>
</evidence>
<organism evidence="1 2">
    <name type="scientific">Endocarpon pusillum</name>
    <dbReference type="NCBI Taxonomy" id="364733"/>
    <lineage>
        <taxon>Eukaryota</taxon>
        <taxon>Fungi</taxon>
        <taxon>Dikarya</taxon>
        <taxon>Ascomycota</taxon>
        <taxon>Pezizomycotina</taxon>
        <taxon>Eurotiomycetes</taxon>
        <taxon>Chaetothyriomycetidae</taxon>
        <taxon>Verrucariales</taxon>
        <taxon>Verrucariaceae</taxon>
        <taxon>Endocarpon</taxon>
    </lineage>
</organism>
<accession>A0A8H7AJZ1</accession>
<dbReference type="EMBL" id="JAACFV010000029">
    <property type="protein sequence ID" value="KAF7510518.1"/>
    <property type="molecule type" value="Genomic_DNA"/>
</dbReference>
<sequence length="98" mass="11244">MDLQQILPRTVSSDGLLSLTSIPQGSWTGVEPSDPRLSCLALTWVEYTPGTDVMFDISSVWERKVWTLIWLRAHVGQRDNEDCCEAKESLRRMMKRSM</sequence>
<dbReference type="Proteomes" id="UP000606974">
    <property type="component" value="Unassembled WGS sequence"/>
</dbReference>
<proteinExistence type="predicted"/>
<comment type="caution">
    <text evidence="1">The sequence shown here is derived from an EMBL/GenBank/DDBJ whole genome shotgun (WGS) entry which is preliminary data.</text>
</comment>
<dbReference type="AlphaFoldDB" id="A0A8H7AJZ1"/>
<protein>
    <submittedName>
        <fullName evidence="1">Uncharacterized protein</fullName>
    </submittedName>
</protein>
<evidence type="ECO:0000313" key="2">
    <source>
        <dbReference type="Proteomes" id="UP000606974"/>
    </source>
</evidence>
<keyword evidence="2" id="KW-1185">Reference proteome</keyword>
<gene>
    <name evidence="1" type="ORF">GJ744_006364</name>
</gene>